<dbReference type="GO" id="GO:0048367">
    <property type="term" value="P:shoot system development"/>
    <property type="evidence" value="ECO:0007669"/>
    <property type="project" value="InterPro"/>
</dbReference>
<protein>
    <recommendedName>
        <fullName evidence="3">DUF241 domain-containing protein</fullName>
    </recommendedName>
</protein>
<proteinExistence type="predicted"/>
<evidence type="ECO:0008006" key="3">
    <source>
        <dbReference type="Google" id="ProtNLM"/>
    </source>
</evidence>
<gene>
    <name evidence="2" type="ORF">EJD97_009346</name>
</gene>
<dbReference type="PANTHER" id="PTHR33070">
    <property type="entry name" value="OS06G0725500 PROTEIN"/>
    <property type="match status" value="1"/>
</dbReference>
<comment type="caution">
    <text evidence="2">The sequence shown here is derived from an EMBL/GenBank/DDBJ whole genome shotgun (WGS) entry which is preliminary data.</text>
</comment>
<accession>A0A6N2BK73</accession>
<feature type="coiled-coil region" evidence="1">
    <location>
        <begin position="279"/>
        <end position="313"/>
    </location>
</feature>
<sequence length="329" mass="37119">MNITCFEKGKKKMNLSTIRTMAALSPRSHSHNSYRTRCVSFPARSHPSTIKIEQVLNKIKTWESSSPLSPKAEEKTQNALSSGLVELYECIEELLALPMTQRALLQHQDDNFVKELLERSVRFIDICSNTRDTVMCLKESVRELQSALRRSKAGDDLLTIEGSVNAYISSRKNAQKEIEKSLTILKQIHNTPSATMKDSQLSAIIRVLEDASFTTISTFQSLLMFLSVPASKPKSNKWSLVSKLVHKGVVGSEGQREKLTELEKVDTALNSLLDHVSGHEEEVESFEFAQKNLENLENSIEDLENGLEMLFKLLIRTRVSLLNILSLIR</sequence>
<dbReference type="PANTHER" id="PTHR33070:SF116">
    <property type="entry name" value="DUF241 DOMAIN PROTEIN"/>
    <property type="match status" value="1"/>
</dbReference>
<dbReference type="EMBL" id="RXGB01002442">
    <property type="protein sequence ID" value="TMW95135.1"/>
    <property type="molecule type" value="Genomic_DNA"/>
</dbReference>
<dbReference type="InterPro" id="IPR004320">
    <property type="entry name" value="BPS1_pln"/>
</dbReference>
<name>A0A6N2BK73_SOLCI</name>
<reference evidence="2" key="1">
    <citation type="submission" date="2019-05" db="EMBL/GenBank/DDBJ databases">
        <title>The de novo reference genome and transcriptome assemblies of the wild tomato species Solanum chilense.</title>
        <authorList>
            <person name="Stam R."/>
            <person name="Nosenko T."/>
            <person name="Hoerger A.C."/>
            <person name="Stephan W."/>
            <person name="Seidel M.A."/>
            <person name="Kuhn J.M.M."/>
            <person name="Haberer G."/>
            <person name="Tellier A."/>
        </authorList>
    </citation>
    <scope>NUCLEOTIDE SEQUENCE</scope>
    <source>
        <tissue evidence="2">Mature leaves</tissue>
    </source>
</reference>
<evidence type="ECO:0000256" key="1">
    <source>
        <dbReference type="SAM" id="Coils"/>
    </source>
</evidence>
<dbReference type="GO" id="GO:0048364">
    <property type="term" value="P:root development"/>
    <property type="evidence" value="ECO:0007669"/>
    <property type="project" value="InterPro"/>
</dbReference>
<keyword evidence="1" id="KW-0175">Coiled coil</keyword>
<evidence type="ECO:0000313" key="2">
    <source>
        <dbReference type="EMBL" id="TMW95135.1"/>
    </source>
</evidence>
<organism evidence="2">
    <name type="scientific">Solanum chilense</name>
    <name type="common">Tomato</name>
    <name type="synonym">Lycopersicon chilense</name>
    <dbReference type="NCBI Taxonomy" id="4083"/>
    <lineage>
        <taxon>Eukaryota</taxon>
        <taxon>Viridiplantae</taxon>
        <taxon>Streptophyta</taxon>
        <taxon>Embryophyta</taxon>
        <taxon>Tracheophyta</taxon>
        <taxon>Spermatophyta</taxon>
        <taxon>Magnoliopsida</taxon>
        <taxon>eudicotyledons</taxon>
        <taxon>Gunneridae</taxon>
        <taxon>Pentapetalae</taxon>
        <taxon>asterids</taxon>
        <taxon>lamiids</taxon>
        <taxon>Solanales</taxon>
        <taxon>Solanaceae</taxon>
        <taxon>Solanoideae</taxon>
        <taxon>Solaneae</taxon>
        <taxon>Solanum</taxon>
        <taxon>Solanum subgen. Lycopersicon</taxon>
    </lineage>
</organism>
<dbReference type="AlphaFoldDB" id="A0A6N2BK73"/>
<dbReference type="Pfam" id="PF03087">
    <property type="entry name" value="BPS1"/>
    <property type="match status" value="1"/>
</dbReference>